<keyword evidence="6" id="KW-0004">4Fe-4S</keyword>
<dbReference type="InterPro" id="IPR015797">
    <property type="entry name" value="NUDIX_hydrolase-like_dom_sf"/>
</dbReference>
<evidence type="ECO:0000256" key="3">
    <source>
        <dbReference type="ARBA" id="ARBA00008343"/>
    </source>
</evidence>
<evidence type="ECO:0000256" key="5">
    <source>
        <dbReference type="ARBA" id="ARBA00022023"/>
    </source>
</evidence>
<dbReference type="SUPFAM" id="SSF48150">
    <property type="entry name" value="DNA-glycosylase"/>
    <property type="match status" value="1"/>
</dbReference>
<dbReference type="Pfam" id="PF00730">
    <property type="entry name" value="HhH-GPD"/>
    <property type="match status" value="1"/>
</dbReference>
<dbReference type="InterPro" id="IPR003265">
    <property type="entry name" value="HhH-GPD_domain"/>
</dbReference>
<keyword evidence="12" id="KW-0234">DNA repair</keyword>
<evidence type="ECO:0000256" key="6">
    <source>
        <dbReference type="ARBA" id="ARBA00022485"/>
    </source>
</evidence>
<accession>A0ABW9G7Y1</accession>
<dbReference type="InterPro" id="IPR011257">
    <property type="entry name" value="DNA_glycosylase"/>
</dbReference>
<keyword evidence="9 16" id="KW-0378">Hydrolase</keyword>
<dbReference type="EMBL" id="JBEQCT010000005">
    <property type="protein sequence ID" value="MFM2485810.1"/>
    <property type="molecule type" value="Genomic_DNA"/>
</dbReference>
<comment type="cofactor">
    <cofactor evidence="14">
        <name>[4Fe-4S] cluster</name>
        <dbReference type="ChEBI" id="CHEBI:49883"/>
    </cofactor>
    <text evidence="14">Binds 1 [4Fe-4S] cluster.</text>
</comment>
<evidence type="ECO:0000256" key="13">
    <source>
        <dbReference type="ARBA" id="ARBA00023295"/>
    </source>
</evidence>
<dbReference type="SUPFAM" id="SSF55811">
    <property type="entry name" value="Nudix"/>
    <property type="match status" value="1"/>
</dbReference>
<evidence type="ECO:0000256" key="9">
    <source>
        <dbReference type="ARBA" id="ARBA00022801"/>
    </source>
</evidence>
<keyword evidence="11" id="KW-0411">Iron-sulfur</keyword>
<evidence type="ECO:0000256" key="12">
    <source>
        <dbReference type="ARBA" id="ARBA00023204"/>
    </source>
</evidence>
<sequence length="333" mass="38121">MTGVLQPQSFHQILVDWADTHGRHDLPWQQRPTPYSVHVSEIMLQQTQVATVIPYFERWMASFPDLQALAHATEDHVMHHWQGLGYYSRARNLQKAAQYLLEQFSAHYPRTLKQIEMIPGVGRYTAGAIVSFAYNERGPIVDGNVRRLFCRYFAIDGVPSTSAVSRKLWDYAEQYTLDTHCRAYAQSLLDMGATICTAKNPACTICPLQTSCQAYQQQRVEQLPTPKPKKQQPTKAGRFIWIEQDQQLYLEKRPAPGIWAGLWCLPQDDSTQVLEPQIQIGTFKHVFSHYKLDAEVVQASPSEDLKGQFFSRSQLDNLGLPTPIRAFISRHFN</sequence>
<dbReference type="Gene3D" id="1.10.1670.10">
    <property type="entry name" value="Helix-hairpin-Helix base-excision DNA repair enzymes (C-terminal)"/>
    <property type="match status" value="1"/>
</dbReference>
<keyword evidence="8 14" id="KW-0227">DNA damage</keyword>
<dbReference type="Pfam" id="PF14815">
    <property type="entry name" value="NUDIX_4"/>
    <property type="match status" value="1"/>
</dbReference>
<proteinExistence type="inferred from homology"/>
<keyword evidence="13 14" id="KW-0326">Glycosidase</keyword>
<keyword evidence="7" id="KW-0479">Metal-binding</keyword>
<evidence type="ECO:0000313" key="17">
    <source>
        <dbReference type="Proteomes" id="UP001629953"/>
    </source>
</evidence>
<name>A0ABW9G7Y1_9GAMM</name>
<dbReference type="Pfam" id="PF10576">
    <property type="entry name" value="EndIII_4Fe-2S"/>
    <property type="match status" value="1"/>
</dbReference>
<dbReference type="PANTHER" id="PTHR42944:SF1">
    <property type="entry name" value="ADENINE DNA GLYCOSYLASE"/>
    <property type="match status" value="1"/>
</dbReference>
<dbReference type="PROSITE" id="PS00764">
    <property type="entry name" value="ENDONUCLEASE_III_1"/>
    <property type="match status" value="1"/>
</dbReference>
<comment type="function">
    <text evidence="2">Adenine glycosylase active on G-A mispairs. MutY also corrects error-prone DNA synthesis past GO lesions which are due to the oxidatively damaged form of guanine: 7,8-dihydro-8-oxoguanine (8-oxo-dGTP).</text>
</comment>
<evidence type="ECO:0000256" key="2">
    <source>
        <dbReference type="ARBA" id="ARBA00002933"/>
    </source>
</evidence>
<evidence type="ECO:0000256" key="1">
    <source>
        <dbReference type="ARBA" id="ARBA00000843"/>
    </source>
</evidence>
<dbReference type="CDD" id="cd00056">
    <property type="entry name" value="ENDO3c"/>
    <property type="match status" value="1"/>
</dbReference>
<reference evidence="16 17" key="1">
    <citation type="journal article" date="2013" name="Int. J. Syst. Evol. Microbiol.">
        <title>Celerinatantimonas yamalensis sp. nov., a cold-adapted diazotrophic bacterium from a cold permafrost brine.</title>
        <authorList>
            <person name="Shcherbakova V."/>
            <person name="Chuvilskaya N."/>
            <person name="Rivkina E."/>
            <person name="Demidov N."/>
            <person name="Uchaeva V."/>
            <person name="Suetin S."/>
            <person name="Suzina N."/>
            <person name="Gilichinsky D."/>
        </authorList>
    </citation>
    <scope>NUCLEOTIDE SEQUENCE [LARGE SCALE GENOMIC DNA]</scope>
    <source>
        <strain evidence="16 17">C7</strain>
    </source>
</reference>
<dbReference type="InterPro" id="IPR044298">
    <property type="entry name" value="MIG/MutY"/>
</dbReference>
<dbReference type="SMART" id="SM00478">
    <property type="entry name" value="ENDO3c"/>
    <property type="match status" value="1"/>
</dbReference>
<dbReference type="InterPro" id="IPR000445">
    <property type="entry name" value="HhH_motif"/>
</dbReference>
<evidence type="ECO:0000313" key="16">
    <source>
        <dbReference type="EMBL" id="MFM2485810.1"/>
    </source>
</evidence>
<comment type="catalytic activity">
    <reaction evidence="1 14">
        <text>Hydrolyzes free adenine bases from 7,8-dihydro-8-oxoguanine:adenine mismatched double-stranded DNA, leaving an apurinic site.</text>
        <dbReference type="EC" id="3.2.2.31"/>
    </reaction>
</comment>
<keyword evidence="10 14" id="KW-0408">Iron</keyword>
<dbReference type="InterPro" id="IPR005760">
    <property type="entry name" value="A/G_AdeGlyc_MutY"/>
</dbReference>
<dbReference type="RefSeq" id="WP_408624059.1">
    <property type="nucleotide sequence ID" value="NZ_JBEQCT010000005.1"/>
</dbReference>
<dbReference type="Gene3D" id="3.90.79.10">
    <property type="entry name" value="Nucleoside Triphosphate Pyrophosphohydrolase"/>
    <property type="match status" value="1"/>
</dbReference>
<evidence type="ECO:0000259" key="15">
    <source>
        <dbReference type="SMART" id="SM00478"/>
    </source>
</evidence>
<dbReference type="InterPro" id="IPR003651">
    <property type="entry name" value="Endonuclease3_FeS-loop_motif"/>
</dbReference>
<evidence type="ECO:0000256" key="11">
    <source>
        <dbReference type="ARBA" id="ARBA00023014"/>
    </source>
</evidence>
<dbReference type="InterPro" id="IPR023170">
    <property type="entry name" value="HhH_base_excis_C"/>
</dbReference>
<evidence type="ECO:0000256" key="4">
    <source>
        <dbReference type="ARBA" id="ARBA00012045"/>
    </source>
</evidence>
<dbReference type="EC" id="3.2.2.31" evidence="4 14"/>
<feature type="domain" description="HhH-GPD" evidence="15">
    <location>
        <begin position="43"/>
        <end position="194"/>
    </location>
</feature>
<gene>
    <name evidence="16" type="primary">mutY</name>
    <name evidence="16" type="ORF">ABUE30_12225</name>
</gene>
<evidence type="ECO:0000256" key="10">
    <source>
        <dbReference type="ARBA" id="ARBA00023004"/>
    </source>
</evidence>
<dbReference type="Gene3D" id="1.10.340.30">
    <property type="entry name" value="Hypothetical protein, domain 2"/>
    <property type="match status" value="1"/>
</dbReference>
<comment type="similarity">
    <text evidence="3 14">Belongs to the Nth/MutY family.</text>
</comment>
<comment type="caution">
    <text evidence="16">The sequence shown here is derived from an EMBL/GenBank/DDBJ whole genome shotgun (WGS) entry which is preliminary data.</text>
</comment>
<evidence type="ECO:0000256" key="14">
    <source>
        <dbReference type="RuleBase" id="RU365096"/>
    </source>
</evidence>
<protein>
    <recommendedName>
        <fullName evidence="5 14">Adenine DNA glycosylase</fullName>
        <ecNumber evidence="4 14">3.2.2.31</ecNumber>
    </recommendedName>
</protein>
<dbReference type="Proteomes" id="UP001629953">
    <property type="component" value="Unassembled WGS sequence"/>
</dbReference>
<dbReference type="InterPro" id="IPR004035">
    <property type="entry name" value="Endouclease-III_FeS-bd_BS"/>
</dbReference>
<organism evidence="16 17">
    <name type="scientific">Celerinatantimonas yamalensis</name>
    <dbReference type="NCBI Taxonomy" id="559956"/>
    <lineage>
        <taxon>Bacteria</taxon>
        <taxon>Pseudomonadati</taxon>
        <taxon>Pseudomonadota</taxon>
        <taxon>Gammaproteobacteria</taxon>
        <taxon>Celerinatantimonadaceae</taxon>
        <taxon>Celerinatantimonas</taxon>
    </lineage>
</organism>
<dbReference type="SMART" id="SM00525">
    <property type="entry name" value="FES"/>
    <property type="match status" value="1"/>
</dbReference>
<dbReference type="Pfam" id="PF00633">
    <property type="entry name" value="HHH"/>
    <property type="match status" value="1"/>
</dbReference>
<dbReference type="PANTHER" id="PTHR42944">
    <property type="entry name" value="ADENINE DNA GLYCOSYLASE"/>
    <property type="match status" value="1"/>
</dbReference>
<dbReference type="GO" id="GO:0000701">
    <property type="term" value="F:purine-specific mismatch base pair DNA N-glycosylase activity"/>
    <property type="evidence" value="ECO:0007669"/>
    <property type="project" value="UniProtKB-EC"/>
</dbReference>
<dbReference type="NCBIfam" id="TIGR01084">
    <property type="entry name" value="mutY"/>
    <property type="match status" value="1"/>
</dbReference>
<evidence type="ECO:0000256" key="8">
    <source>
        <dbReference type="ARBA" id="ARBA00022763"/>
    </source>
</evidence>
<keyword evidence="17" id="KW-1185">Reference proteome</keyword>
<dbReference type="CDD" id="cd03431">
    <property type="entry name" value="NUDIX_DNA_Glycosylase_C-MutY"/>
    <property type="match status" value="1"/>
</dbReference>
<dbReference type="InterPro" id="IPR029119">
    <property type="entry name" value="MutY_C"/>
</dbReference>
<evidence type="ECO:0000256" key="7">
    <source>
        <dbReference type="ARBA" id="ARBA00022723"/>
    </source>
</evidence>